<feature type="domain" description="C-type lectin" evidence="2">
    <location>
        <begin position="32"/>
        <end position="149"/>
    </location>
</feature>
<evidence type="ECO:0000313" key="4">
    <source>
        <dbReference type="Proteomes" id="UP000366872"/>
    </source>
</evidence>
<dbReference type="SMART" id="SM00710">
    <property type="entry name" value="PbH1"/>
    <property type="match status" value="6"/>
</dbReference>
<dbReference type="InterPro" id="IPR059226">
    <property type="entry name" value="Choice_anch_Q_dom"/>
</dbReference>
<dbReference type="CDD" id="cd03603">
    <property type="entry name" value="CLECT_VCBS"/>
    <property type="match status" value="1"/>
</dbReference>
<dbReference type="SMART" id="SM00034">
    <property type="entry name" value="CLECT"/>
    <property type="match status" value="1"/>
</dbReference>
<accession>A0A6C2TW09</accession>
<keyword evidence="1" id="KW-0732">Signal</keyword>
<feature type="chain" id="PRO_5025435453" description="C-type lectin domain-containing protein" evidence="1">
    <location>
        <begin position="21"/>
        <end position="699"/>
    </location>
</feature>
<organism evidence="3 4">
    <name type="scientific">Pontiella desulfatans</name>
    <dbReference type="NCBI Taxonomy" id="2750659"/>
    <lineage>
        <taxon>Bacteria</taxon>
        <taxon>Pseudomonadati</taxon>
        <taxon>Kiritimatiellota</taxon>
        <taxon>Kiritimatiellia</taxon>
        <taxon>Kiritimatiellales</taxon>
        <taxon>Pontiellaceae</taxon>
        <taxon>Pontiella</taxon>
    </lineage>
</organism>
<evidence type="ECO:0000313" key="3">
    <source>
        <dbReference type="EMBL" id="VGO11855.1"/>
    </source>
</evidence>
<evidence type="ECO:0000256" key="1">
    <source>
        <dbReference type="SAM" id="SignalP"/>
    </source>
</evidence>
<name>A0A6C2TW09_PONDE</name>
<dbReference type="InterPro" id="IPR001304">
    <property type="entry name" value="C-type_lectin-like"/>
</dbReference>
<keyword evidence="4" id="KW-1185">Reference proteome</keyword>
<dbReference type="EMBL" id="CAAHFG010000001">
    <property type="protein sequence ID" value="VGO11855.1"/>
    <property type="molecule type" value="Genomic_DNA"/>
</dbReference>
<protein>
    <recommendedName>
        <fullName evidence="2">C-type lectin domain-containing protein</fullName>
    </recommendedName>
</protein>
<dbReference type="NCBIfam" id="NF041518">
    <property type="entry name" value="choice_anch_Q"/>
    <property type="match status" value="1"/>
</dbReference>
<dbReference type="InterPro" id="IPR011050">
    <property type="entry name" value="Pectin_lyase_fold/virulence"/>
</dbReference>
<dbReference type="SUPFAM" id="SSF56436">
    <property type="entry name" value="C-type lectin-like"/>
    <property type="match status" value="1"/>
</dbReference>
<dbReference type="PANTHER" id="PTHR22803">
    <property type="entry name" value="MANNOSE, PHOSPHOLIPASE, LECTIN RECEPTOR RELATED"/>
    <property type="match status" value="1"/>
</dbReference>
<dbReference type="Proteomes" id="UP000366872">
    <property type="component" value="Unassembled WGS sequence"/>
</dbReference>
<dbReference type="InterPro" id="IPR050111">
    <property type="entry name" value="C-type_lectin/snaclec_domain"/>
</dbReference>
<feature type="signal peptide" evidence="1">
    <location>
        <begin position="1"/>
        <end position="20"/>
    </location>
</feature>
<dbReference type="Pfam" id="PF13229">
    <property type="entry name" value="Beta_helix"/>
    <property type="match status" value="1"/>
</dbReference>
<dbReference type="Gene3D" id="3.10.100.10">
    <property type="entry name" value="Mannose-Binding Protein A, subunit A"/>
    <property type="match status" value="1"/>
</dbReference>
<evidence type="ECO:0000259" key="2">
    <source>
        <dbReference type="PROSITE" id="PS50041"/>
    </source>
</evidence>
<dbReference type="Pfam" id="PF00059">
    <property type="entry name" value="Lectin_C"/>
    <property type="match status" value="1"/>
</dbReference>
<dbReference type="InterPro" id="IPR006626">
    <property type="entry name" value="PbH1"/>
</dbReference>
<dbReference type="InterPro" id="IPR012334">
    <property type="entry name" value="Pectin_lyas_fold"/>
</dbReference>
<gene>
    <name evidence="3" type="ORF">PDESU_00402</name>
</gene>
<dbReference type="AlphaFoldDB" id="A0A6C2TW09"/>
<proteinExistence type="predicted"/>
<dbReference type="RefSeq" id="WP_136077573.1">
    <property type="nucleotide sequence ID" value="NZ_CAAHFG010000001.1"/>
</dbReference>
<sequence length="699" mass="74093">MKTMTVIFSCIVGFVQIASAAPPAEWPLTSEGNGHFYEVVYVPDSISWTDASNAAVNAGGYLATITSGAENNFVHNLIGNSIYWDGPCGPWIGGFQTAGSPEPSGGWQWVTGEPFVYSNWNSGQPNEFNNNNENCIHFGWNPETPYWNDVPDRRNVFASRYVQSYIIEYDDNPSPIHYVDIDNPTPLPPYTTWSTAANEIQSAVNEASNGDMVLVNSGHYVISSTLDLLKSLNVQSVNGPEDTIIDAQHQCRAVRMSSNQGILQLSGFTITGGNSTPPFSRGGAIHAYGNSIITVTNCYIQNNSSPGSGGGIGIFAGSGKAISATVTGCIITENDAVVRGGGIQVKIDGSGDIKISNCIVENNQAERFGGGIDIWFIPGAEGAAFVESCNIYSNLSLHHGGGIAVHAADAVAGVSRSLIQNNTAVRGGGVRLGKNSMLSDSLVSGNKTTQFAGGGISGSDSAISTVLNCTIVNNQAQTYGGGVNKAFIANSIVIDNKAPNQPDIANDCLPTYSCSPNLFATINGNINSNPQFVNPANDDYRLLMTSPCIDAGTNAFVYSAYDLDGLDRVRDGDLDGTPIVDMGAYELKASTITIYIKPGSDTNHINLKSKGRVPVAVITTEEVDAMGIDPATVRFAGASPVHTAYEDVDQDGDTDLLLHFLTQELQLSYTSTDAYLIGQTHDGQILMGVDTITVVPKKK</sequence>
<dbReference type="InterPro" id="IPR016186">
    <property type="entry name" value="C-type_lectin-like/link_sf"/>
</dbReference>
<dbReference type="Gene3D" id="2.160.20.10">
    <property type="entry name" value="Single-stranded right-handed beta-helix, Pectin lyase-like"/>
    <property type="match status" value="1"/>
</dbReference>
<dbReference type="InterPro" id="IPR016187">
    <property type="entry name" value="CTDL_fold"/>
</dbReference>
<dbReference type="SUPFAM" id="SSF51126">
    <property type="entry name" value="Pectin lyase-like"/>
    <property type="match status" value="1"/>
</dbReference>
<dbReference type="InterPro" id="IPR039448">
    <property type="entry name" value="Beta_helix"/>
</dbReference>
<reference evidence="3 4" key="1">
    <citation type="submission" date="2019-04" db="EMBL/GenBank/DDBJ databases">
        <authorList>
            <person name="Van Vliet M D."/>
        </authorList>
    </citation>
    <scope>NUCLEOTIDE SEQUENCE [LARGE SCALE GENOMIC DNA]</scope>
    <source>
        <strain evidence="3 4">F1</strain>
    </source>
</reference>
<dbReference type="PROSITE" id="PS50041">
    <property type="entry name" value="C_TYPE_LECTIN_2"/>
    <property type="match status" value="1"/>
</dbReference>
<dbReference type="InterPro" id="IPR034007">
    <property type="entry name" value="CTLD_bac"/>
</dbReference>